<feature type="binding site" evidence="8">
    <location>
        <position position="19"/>
    </location>
    <ligand>
        <name>substrate</name>
    </ligand>
</feature>
<keyword evidence="11" id="KW-1185">Reference proteome</keyword>
<dbReference type="HAMAP" id="MF_00197">
    <property type="entry name" value="DAP_epimerase"/>
    <property type="match status" value="1"/>
</dbReference>
<evidence type="ECO:0000313" key="10">
    <source>
        <dbReference type="EMBL" id="OAP85321.1"/>
    </source>
</evidence>
<dbReference type="STRING" id="1823756.A4H34_09470"/>
<dbReference type="EMBL" id="LVZK01000003">
    <property type="protein sequence ID" value="OAP85321.1"/>
    <property type="molecule type" value="Genomic_DNA"/>
</dbReference>
<organism evidence="10 11">
    <name type="scientific">Peptidiphaga gingivicola</name>
    <dbReference type="NCBI Taxonomy" id="2741497"/>
    <lineage>
        <taxon>Bacteria</taxon>
        <taxon>Bacillati</taxon>
        <taxon>Actinomycetota</taxon>
        <taxon>Actinomycetes</taxon>
        <taxon>Actinomycetales</taxon>
        <taxon>Actinomycetaceae</taxon>
        <taxon>Peptidiphaga</taxon>
    </lineage>
</organism>
<evidence type="ECO:0000256" key="9">
    <source>
        <dbReference type="PROSITE-ProRule" id="PRU10125"/>
    </source>
</evidence>
<gene>
    <name evidence="8" type="primary">dapF</name>
    <name evidence="10" type="ORF">A4H34_09470</name>
</gene>
<comment type="similarity">
    <text evidence="2 8">Belongs to the diaminopimelate epimerase family.</text>
</comment>
<comment type="function">
    <text evidence="8">Catalyzes the stereoinversion of LL-2,6-diaminopimelate (L,L-DAP) to meso-diaminopimelate (meso-DAP), a precursor of L-lysine and an essential component of the bacterial peptidoglycan.</text>
</comment>
<comment type="catalytic activity">
    <reaction evidence="7 8">
        <text>(2S,6S)-2,6-diaminopimelate = meso-2,6-diaminopimelate</text>
        <dbReference type="Rhea" id="RHEA:15393"/>
        <dbReference type="ChEBI" id="CHEBI:57609"/>
        <dbReference type="ChEBI" id="CHEBI:57791"/>
        <dbReference type="EC" id="5.1.1.7"/>
    </reaction>
</comment>
<feature type="active site" description="Proton acceptor" evidence="8">
    <location>
        <position position="268"/>
    </location>
</feature>
<keyword evidence="5 8" id="KW-0457">Lysine biosynthesis</keyword>
<comment type="pathway">
    <text evidence="1 8">Amino-acid biosynthesis; L-lysine biosynthesis via DAP pathway; DL-2,6-diaminopimelate from LL-2,6-diaminopimelate: step 1/1.</text>
</comment>
<feature type="binding site" evidence="8">
    <location>
        <position position="172"/>
    </location>
    <ligand>
        <name>substrate</name>
    </ligand>
</feature>
<dbReference type="Pfam" id="PF01678">
    <property type="entry name" value="DAP_epimerase"/>
    <property type="match status" value="2"/>
</dbReference>
<reference evidence="10 11" key="1">
    <citation type="submission" date="2016-04" db="EMBL/GenBank/DDBJ databases">
        <title>Peptidophaga gingivicola gen. nov., sp. nov., isolated from human subgingival plaque.</title>
        <authorList>
            <person name="Beall C.J."/>
            <person name="Mokrzan E.M."/>
            <person name="Griffen A.L."/>
            <person name="Leys E.J."/>
        </authorList>
    </citation>
    <scope>NUCLEOTIDE SEQUENCE [LARGE SCALE GENOMIC DNA]</scope>
    <source>
        <strain evidence="10 11">BA112</strain>
    </source>
</reference>
<evidence type="ECO:0000256" key="4">
    <source>
        <dbReference type="ARBA" id="ARBA00022605"/>
    </source>
</evidence>
<comment type="caution">
    <text evidence="8">Lacks conserved residue(s) required for the propagation of feature annotation.</text>
</comment>
<protein>
    <recommendedName>
        <fullName evidence="3 8">Diaminopimelate epimerase</fullName>
        <shortName evidence="8">DAP epimerase</shortName>
        <ecNumber evidence="3 8">5.1.1.7</ecNumber>
    </recommendedName>
    <alternativeName>
        <fullName evidence="8">PLP-independent amino acid racemase</fullName>
    </alternativeName>
</protein>
<dbReference type="InterPro" id="IPR018510">
    <property type="entry name" value="DAP_epimerase_AS"/>
</dbReference>
<keyword evidence="4 8" id="KW-0028">Amino-acid biosynthesis</keyword>
<evidence type="ECO:0000256" key="2">
    <source>
        <dbReference type="ARBA" id="ARBA00010219"/>
    </source>
</evidence>
<feature type="binding site" evidence="8">
    <location>
        <position position="205"/>
    </location>
    <ligand>
        <name>substrate</name>
    </ligand>
</feature>
<dbReference type="PANTHER" id="PTHR31689">
    <property type="entry name" value="DIAMINOPIMELATE EPIMERASE, CHLOROPLASTIC"/>
    <property type="match status" value="1"/>
</dbReference>
<dbReference type="UniPathway" id="UPA00034">
    <property type="reaction ID" value="UER00025"/>
</dbReference>
<feature type="site" description="Could be important to modulate the pK values of the two catalytic cysteine residues" evidence="8">
    <location>
        <position position="259"/>
    </location>
</feature>
<evidence type="ECO:0000256" key="8">
    <source>
        <dbReference type="HAMAP-Rule" id="MF_00197"/>
    </source>
</evidence>
<evidence type="ECO:0000313" key="11">
    <source>
        <dbReference type="Proteomes" id="UP000078368"/>
    </source>
</evidence>
<dbReference type="PANTHER" id="PTHR31689:SF0">
    <property type="entry name" value="DIAMINOPIMELATE EPIMERASE"/>
    <property type="match status" value="1"/>
</dbReference>
<feature type="binding site" evidence="8">
    <location>
        <begin position="269"/>
        <end position="270"/>
    </location>
    <ligand>
        <name>substrate</name>
    </ligand>
</feature>
<feature type="binding site" evidence="8">
    <location>
        <begin position="93"/>
        <end position="94"/>
    </location>
    <ligand>
        <name>substrate</name>
    </ligand>
</feature>
<name>A0A179B2M2_9ACTO</name>
<evidence type="ECO:0000256" key="1">
    <source>
        <dbReference type="ARBA" id="ARBA00005196"/>
    </source>
</evidence>
<evidence type="ECO:0000256" key="6">
    <source>
        <dbReference type="ARBA" id="ARBA00023235"/>
    </source>
</evidence>
<evidence type="ECO:0000256" key="3">
    <source>
        <dbReference type="ARBA" id="ARBA00013080"/>
    </source>
</evidence>
<evidence type="ECO:0000256" key="7">
    <source>
        <dbReference type="ARBA" id="ARBA00051712"/>
    </source>
</evidence>
<dbReference type="GO" id="GO:0008837">
    <property type="term" value="F:diaminopimelate epimerase activity"/>
    <property type="evidence" value="ECO:0007669"/>
    <property type="project" value="UniProtKB-UniRule"/>
</dbReference>
<dbReference type="PROSITE" id="PS01326">
    <property type="entry name" value="DAP_EPIMERASE"/>
    <property type="match status" value="1"/>
</dbReference>
<dbReference type="GO" id="GO:0005829">
    <property type="term" value="C:cytosol"/>
    <property type="evidence" value="ECO:0007669"/>
    <property type="project" value="TreeGrafter"/>
</dbReference>
<comment type="subunit">
    <text evidence="8">Homodimer.</text>
</comment>
<dbReference type="Proteomes" id="UP000078368">
    <property type="component" value="Unassembled WGS sequence"/>
</dbReference>
<dbReference type="EC" id="5.1.1.7" evidence="3 8"/>
<comment type="caution">
    <text evidence="10">The sequence shown here is derived from an EMBL/GenBank/DDBJ whole genome shotgun (WGS) entry which is preliminary data.</text>
</comment>
<dbReference type="OrthoDB" id="9805408at2"/>
<keyword evidence="8" id="KW-0963">Cytoplasm</keyword>
<feature type="active site" description="Proton donor" evidence="8">
    <location>
        <position position="92"/>
    </location>
</feature>
<dbReference type="RefSeq" id="WP_082903189.1">
    <property type="nucleotide sequence ID" value="NZ_LVZK01000003.1"/>
</dbReference>
<dbReference type="InterPro" id="IPR001653">
    <property type="entry name" value="DAP_epimerase_DapF"/>
</dbReference>
<accession>A0A179B2M2</accession>
<evidence type="ECO:0000256" key="5">
    <source>
        <dbReference type="ARBA" id="ARBA00023154"/>
    </source>
</evidence>
<feature type="active site" evidence="9">
    <location>
        <position position="92"/>
    </location>
</feature>
<dbReference type="NCBIfam" id="TIGR00652">
    <property type="entry name" value="DapF"/>
    <property type="match status" value="1"/>
</dbReference>
<feature type="binding site" evidence="8">
    <location>
        <position position="83"/>
    </location>
    <ligand>
        <name>substrate</name>
    </ligand>
</feature>
<comment type="subcellular location">
    <subcellularLocation>
        <location evidence="8">Cytoplasm</location>
    </subcellularLocation>
</comment>
<dbReference type="SUPFAM" id="SSF54506">
    <property type="entry name" value="Diaminopimelate epimerase-like"/>
    <property type="match status" value="3"/>
</dbReference>
<feature type="binding site" evidence="8">
    <location>
        <begin position="259"/>
        <end position="260"/>
    </location>
    <ligand>
        <name>substrate</name>
    </ligand>
</feature>
<dbReference type="Gene3D" id="3.10.310.10">
    <property type="entry name" value="Diaminopimelate Epimerase, Chain A, domain 1"/>
    <property type="match status" value="2"/>
</dbReference>
<sequence length="331" mass="34493">MIIPQLEGRTLTKAHGTGNDFILVPDFAGTLDLPAEAVASVCDRHFGIGADGLIRVARTASVPEMADVARDFPEAEWFMDYRNADGSIAQMCGNGLRVFVHYLRVQGVIDLKPGRSVTVATRGGVKAVSFDGAVYTIDMGEYGLPRGDAGDDTRVAVPGVGERPALSVTMPNPHTVVLLDSAEELAAARLTEAPQYDPVPPEGTNLELVVAEPGDRVSLGGQVDLADQTFSGGQANRADQGLADRSVSPSNPALMRVLERGVGETLACGTGTCAAALAVLLSRGKREGEVQLRSPGGPLTVRIEGGRAFLTGPAVLVAEFSLIGVAGYSGE</sequence>
<proteinExistence type="inferred from homology"/>
<keyword evidence="6 8" id="KW-0413">Isomerase</keyword>
<feature type="site" description="Could be important to modulate the pK values of the two catalytic cysteine residues" evidence="8">
    <location>
        <position position="174"/>
    </location>
</feature>
<dbReference type="GO" id="GO:0009089">
    <property type="term" value="P:lysine biosynthetic process via diaminopimelate"/>
    <property type="evidence" value="ECO:0007669"/>
    <property type="project" value="UniProtKB-UniRule"/>
</dbReference>
<dbReference type="AlphaFoldDB" id="A0A179B2M2"/>